<dbReference type="AlphaFoldDB" id="A0A1I7YRR0"/>
<proteinExistence type="predicted"/>
<reference evidence="3" key="1">
    <citation type="submission" date="2016-11" db="UniProtKB">
        <authorList>
            <consortium name="WormBaseParasite"/>
        </authorList>
    </citation>
    <scope>IDENTIFICATION</scope>
</reference>
<evidence type="ECO:0000256" key="1">
    <source>
        <dbReference type="SAM" id="Phobius"/>
    </source>
</evidence>
<dbReference type="WBParaSite" id="L893_g18811.t1">
    <property type="protein sequence ID" value="L893_g18811.t1"/>
    <property type="gene ID" value="L893_g18811"/>
</dbReference>
<keyword evidence="1" id="KW-0472">Membrane</keyword>
<evidence type="ECO:0000313" key="2">
    <source>
        <dbReference type="Proteomes" id="UP000095287"/>
    </source>
</evidence>
<feature type="transmembrane region" description="Helical" evidence="1">
    <location>
        <begin position="38"/>
        <end position="59"/>
    </location>
</feature>
<organism evidence="2 3">
    <name type="scientific">Steinernema glaseri</name>
    <dbReference type="NCBI Taxonomy" id="37863"/>
    <lineage>
        <taxon>Eukaryota</taxon>
        <taxon>Metazoa</taxon>
        <taxon>Ecdysozoa</taxon>
        <taxon>Nematoda</taxon>
        <taxon>Chromadorea</taxon>
        <taxon>Rhabditida</taxon>
        <taxon>Tylenchina</taxon>
        <taxon>Panagrolaimomorpha</taxon>
        <taxon>Strongyloidoidea</taxon>
        <taxon>Steinernematidae</taxon>
        <taxon>Steinernema</taxon>
    </lineage>
</organism>
<name>A0A1I7YRR0_9BILA</name>
<keyword evidence="1" id="KW-0812">Transmembrane</keyword>
<evidence type="ECO:0000313" key="3">
    <source>
        <dbReference type="WBParaSite" id="L893_g18811.t1"/>
    </source>
</evidence>
<protein>
    <submittedName>
        <fullName evidence="3">MARVEL domain-containing protein</fullName>
    </submittedName>
</protein>
<keyword evidence="1" id="KW-1133">Transmembrane helix</keyword>
<sequence>MTILDSVSYQFRARSTLAPVCNMNAEPTRQCGLSVKMAGYLVGGIDSALTVFLLVYTVLNLINGDTWLQAAISSSSFAFALTIVVLFFVGLQRNDSFFIVPMLALQCVIIIWCFIWIFAGMTNIVSGHLWATESLGGPKSNNDPRVTDIHSANYIDSEQDNPETVRAIKIGQLSIGISMVGVFFSMWAFVMIKGLYEWMLKANVDFKQKEDKLSFERVPYHSRLDPIAV</sequence>
<keyword evidence="2" id="KW-1185">Reference proteome</keyword>
<feature type="transmembrane region" description="Helical" evidence="1">
    <location>
        <begin position="170"/>
        <end position="192"/>
    </location>
</feature>
<accession>A0A1I7YRR0</accession>
<dbReference type="Proteomes" id="UP000095287">
    <property type="component" value="Unplaced"/>
</dbReference>
<feature type="transmembrane region" description="Helical" evidence="1">
    <location>
        <begin position="71"/>
        <end position="91"/>
    </location>
</feature>
<feature type="transmembrane region" description="Helical" evidence="1">
    <location>
        <begin position="98"/>
        <end position="119"/>
    </location>
</feature>